<gene>
    <name evidence="1" type="ORF">EX30DRAFT_371429</name>
</gene>
<name>A0A4S2MXJ6_9PEZI</name>
<dbReference type="EMBL" id="ML220119">
    <property type="protein sequence ID" value="TGZ81432.1"/>
    <property type="molecule type" value="Genomic_DNA"/>
</dbReference>
<evidence type="ECO:0008006" key="3">
    <source>
        <dbReference type="Google" id="ProtNLM"/>
    </source>
</evidence>
<reference evidence="1 2" key="1">
    <citation type="submission" date="2019-04" db="EMBL/GenBank/DDBJ databases">
        <title>Comparative genomics and transcriptomics to analyze fruiting body development in filamentous ascomycetes.</title>
        <authorList>
            <consortium name="DOE Joint Genome Institute"/>
            <person name="Lutkenhaus R."/>
            <person name="Traeger S."/>
            <person name="Breuer J."/>
            <person name="Kuo A."/>
            <person name="Lipzen A."/>
            <person name="Pangilinan J."/>
            <person name="Dilworth D."/>
            <person name="Sandor L."/>
            <person name="Poggeler S."/>
            <person name="Barry K."/>
            <person name="Grigoriev I.V."/>
            <person name="Nowrousian M."/>
        </authorList>
    </citation>
    <scope>NUCLEOTIDE SEQUENCE [LARGE SCALE GENOMIC DNA]</scope>
    <source>
        <strain evidence="1 2">CBS 389.68</strain>
    </source>
</reference>
<evidence type="ECO:0000313" key="1">
    <source>
        <dbReference type="EMBL" id="TGZ81432.1"/>
    </source>
</evidence>
<dbReference type="OrthoDB" id="30840at2759"/>
<evidence type="ECO:0000313" key="2">
    <source>
        <dbReference type="Proteomes" id="UP000298138"/>
    </source>
</evidence>
<dbReference type="InParanoid" id="A0A4S2MXJ6"/>
<keyword evidence="2" id="KW-1185">Reference proteome</keyword>
<dbReference type="AlphaFoldDB" id="A0A4S2MXJ6"/>
<organism evidence="1 2">
    <name type="scientific">Ascodesmis nigricans</name>
    <dbReference type="NCBI Taxonomy" id="341454"/>
    <lineage>
        <taxon>Eukaryota</taxon>
        <taxon>Fungi</taxon>
        <taxon>Dikarya</taxon>
        <taxon>Ascomycota</taxon>
        <taxon>Pezizomycotina</taxon>
        <taxon>Pezizomycetes</taxon>
        <taxon>Pezizales</taxon>
        <taxon>Ascodesmidaceae</taxon>
        <taxon>Ascodesmis</taxon>
    </lineage>
</organism>
<proteinExistence type="predicted"/>
<accession>A0A4S2MXJ6</accession>
<protein>
    <recommendedName>
        <fullName evidence="3">N-acetyltransferase domain-containing protein</fullName>
    </recommendedName>
</protein>
<sequence length="167" mass="18593">MDTPTHQRSSSAHVYVRPLTRRDLDACVKITTSPNLGRYEVNEILAAHSPTTLGIFTTPPVPASTARPPTPSLHPHEEIMVGYILATLSKPEEEHGQGPFLTVKETQAEEDILKVTLIKSWIGRMRDAKIARKIILQEGAVRGEEERGVWEKTGFVRDEGGWVLYGL</sequence>
<dbReference type="Proteomes" id="UP000298138">
    <property type="component" value="Unassembled WGS sequence"/>
</dbReference>